<dbReference type="Pfam" id="PF04016">
    <property type="entry name" value="DUF364"/>
    <property type="match status" value="1"/>
</dbReference>
<evidence type="ECO:0000313" key="2">
    <source>
        <dbReference type="EMBL" id="CBX28309.1"/>
    </source>
</evidence>
<dbReference type="EMBL" id="FR695868">
    <property type="protein sequence ID" value="CBX28309.1"/>
    <property type="molecule type" value="Genomic_DNA"/>
</dbReference>
<name>E1YCL5_9BACT</name>
<accession>E1YCL5</accession>
<proteinExistence type="predicted"/>
<dbReference type="InterPro" id="IPR007161">
    <property type="entry name" value="DUF364"/>
</dbReference>
<organism evidence="2">
    <name type="scientific">uncultured Desulfobacterium sp</name>
    <dbReference type="NCBI Taxonomy" id="201089"/>
    <lineage>
        <taxon>Bacteria</taxon>
        <taxon>Pseudomonadati</taxon>
        <taxon>Thermodesulfobacteriota</taxon>
        <taxon>Desulfobacteria</taxon>
        <taxon>Desulfobacterales</taxon>
        <taxon>Desulfobacteriaceae</taxon>
        <taxon>Desulfobacterium</taxon>
        <taxon>environmental samples</taxon>
    </lineage>
</organism>
<dbReference type="AlphaFoldDB" id="E1YCL5"/>
<sequence>MSLIRDELKKRFFDLCLQNNLLEEYIDIYANTLTSEEAIGNPEDKDFPLLKGKERLMQAEFRGSPGQAFTDQFGNFKGTLGEILSMPLNNNYRRAVFTATLNAVTRSLGVVKGTLHCRDKEPGKCAVEMVKHIKQNFGTVKITQVGFQPVIAREIASLFPLRLLDLDTDNIGTKKSGVVAEGPDKTDEALKWADVLLVTGTTLVNDSIGLFLTEKPVIFYGTTIAGAAYLMGWNRFCPKSL</sequence>
<reference evidence="2" key="1">
    <citation type="journal article" date="2011" name="Environ. Microbiol.">
        <title>Genomic insights into the metabolic potential of the polycyclic aromatic hydrocarbon degrading sulfate-reducing Deltaproteobacterium N47.</title>
        <authorList>
            <person name="Bergmann F."/>
            <person name="Selesi D."/>
            <person name="Weinmaier T."/>
            <person name="Tischler P."/>
            <person name="Rattei T."/>
            <person name="Meckenstock R.U."/>
        </authorList>
    </citation>
    <scope>NUCLEOTIDE SEQUENCE</scope>
</reference>
<protein>
    <recommendedName>
        <fullName evidence="1">Putative heavy-metal chelation domain-containing protein</fullName>
    </recommendedName>
</protein>
<dbReference type="Gene3D" id="3.40.50.11590">
    <property type="match status" value="1"/>
</dbReference>
<dbReference type="SUPFAM" id="SSF159713">
    <property type="entry name" value="Dhaf3308-like"/>
    <property type="match status" value="1"/>
</dbReference>
<feature type="domain" description="Putative heavy-metal chelation" evidence="1">
    <location>
        <begin position="140"/>
        <end position="209"/>
    </location>
</feature>
<gene>
    <name evidence="2" type="ORF">N47_G36330</name>
</gene>
<evidence type="ECO:0000259" key="1">
    <source>
        <dbReference type="Pfam" id="PF04016"/>
    </source>
</evidence>